<dbReference type="OrthoDB" id="2360475at2"/>
<proteinExistence type="inferred from homology"/>
<evidence type="ECO:0000313" key="10">
    <source>
        <dbReference type="Proteomes" id="UP000295418"/>
    </source>
</evidence>
<dbReference type="RefSeq" id="WP_132418078.1">
    <property type="nucleotide sequence ID" value="NZ_SKFG01000009.1"/>
</dbReference>
<dbReference type="GO" id="GO:0005886">
    <property type="term" value="C:plasma membrane"/>
    <property type="evidence" value="ECO:0007669"/>
    <property type="project" value="UniProtKB-SubCell"/>
</dbReference>
<dbReference type="PANTHER" id="PTHR32309">
    <property type="entry name" value="TYROSINE-PROTEIN KINASE"/>
    <property type="match status" value="1"/>
</dbReference>
<name>A0A4R4EDI2_9BACL</name>
<dbReference type="AlphaFoldDB" id="A0A4R4EDI2"/>
<evidence type="ECO:0000256" key="7">
    <source>
        <dbReference type="SAM" id="Phobius"/>
    </source>
</evidence>
<dbReference type="InterPro" id="IPR003856">
    <property type="entry name" value="LPS_length_determ_N"/>
</dbReference>
<organism evidence="9 10">
    <name type="scientific">Paenibacillus albiflavus</name>
    <dbReference type="NCBI Taxonomy" id="2545760"/>
    <lineage>
        <taxon>Bacteria</taxon>
        <taxon>Bacillati</taxon>
        <taxon>Bacillota</taxon>
        <taxon>Bacilli</taxon>
        <taxon>Bacillales</taxon>
        <taxon>Paenibacillaceae</taxon>
        <taxon>Paenibacillus</taxon>
    </lineage>
</organism>
<dbReference type="Proteomes" id="UP000295418">
    <property type="component" value="Unassembled WGS sequence"/>
</dbReference>
<gene>
    <name evidence="9" type="ORF">E0485_10985</name>
</gene>
<comment type="similarity">
    <text evidence="2">Belongs to the CpsC/CapA family.</text>
</comment>
<evidence type="ECO:0000256" key="3">
    <source>
        <dbReference type="ARBA" id="ARBA00022475"/>
    </source>
</evidence>
<evidence type="ECO:0000256" key="1">
    <source>
        <dbReference type="ARBA" id="ARBA00004651"/>
    </source>
</evidence>
<keyword evidence="10" id="KW-1185">Reference proteome</keyword>
<dbReference type="PANTHER" id="PTHR32309:SF13">
    <property type="entry name" value="FERRIC ENTEROBACTIN TRANSPORT PROTEIN FEPE"/>
    <property type="match status" value="1"/>
</dbReference>
<evidence type="ECO:0000259" key="8">
    <source>
        <dbReference type="Pfam" id="PF02706"/>
    </source>
</evidence>
<comment type="caution">
    <text evidence="9">The sequence shown here is derived from an EMBL/GenBank/DDBJ whole genome shotgun (WGS) entry which is preliminary data.</text>
</comment>
<sequence length="252" mass="28722">MDFDLKTIFLTLRRRFWLIAVFVIVITTLVGVYFYMFAKPTYEASTKIIVNKTRVVNGQTEINMGDVETNIKIMSTYKDLLKTDWIMKGVAEEHPEFKLTAKELIDKINVTDTNDSQVMTFSVKDQSYPLAVEVVNAITKQFSKKIPELIEVNNITILNEADIHAQPERVSPSPLLNIVIAFIISMVFGMGLAFLKEHLDDTLKNEGDIERLLGLPTLAVINKMNRNDLKMINQHDSFQKEKVGEKTYASTN</sequence>
<accession>A0A4R4EDI2</accession>
<keyword evidence="6 7" id="KW-0472">Membrane</keyword>
<keyword evidence="5 7" id="KW-1133">Transmembrane helix</keyword>
<keyword evidence="4 7" id="KW-0812">Transmembrane</keyword>
<feature type="domain" description="Polysaccharide chain length determinant N-terminal" evidence="8">
    <location>
        <begin position="2"/>
        <end position="93"/>
    </location>
</feature>
<feature type="transmembrane region" description="Helical" evidence="7">
    <location>
        <begin position="16"/>
        <end position="36"/>
    </location>
</feature>
<keyword evidence="3" id="KW-1003">Cell membrane</keyword>
<dbReference type="Pfam" id="PF02706">
    <property type="entry name" value="Wzz"/>
    <property type="match status" value="1"/>
</dbReference>
<evidence type="ECO:0000256" key="5">
    <source>
        <dbReference type="ARBA" id="ARBA00022989"/>
    </source>
</evidence>
<evidence type="ECO:0000313" key="9">
    <source>
        <dbReference type="EMBL" id="TCZ77507.1"/>
    </source>
</evidence>
<dbReference type="EMBL" id="SKFG01000009">
    <property type="protein sequence ID" value="TCZ77507.1"/>
    <property type="molecule type" value="Genomic_DNA"/>
</dbReference>
<evidence type="ECO:0000256" key="2">
    <source>
        <dbReference type="ARBA" id="ARBA00006683"/>
    </source>
</evidence>
<evidence type="ECO:0000256" key="4">
    <source>
        <dbReference type="ARBA" id="ARBA00022692"/>
    </source>
</evidence>
<evidence type="ECO:0000256" key="6">
    <source>
        <dbReference type="ARBA" id="ARBA00023136"/>
    </source>
</evidence>
<protein>
    <submittedName>
        <fullName evidence="9">Lipopolysaccharide biosynthesis protein</fullName>
    </submittedName>
</protein>
<feature type="transmembrane region" description="Helical" evidence="7">
    <location>
        <begin position="175"/>
        <end position="195"/>
    </location>
</feature>
<dbReference type="InterPro" id="IPR050445">
    <property type="entry name" value="Bact_polysacc_biosynth/exp"/>
</dbReference>
<dbReference type="GO" id="GO:0004713">
    <property type="term" value="F:protein tyrosine kinase activity"/>
    <property type="evidence" value="ECO:0007669"/>
    <property type="project" value="TreeGrafter"/>
</dbReference>
<comment type="subcellular location">
    <subcellularLocation>
        <location evidence="1">Cell membrane</location>
        <topology evidence="1">Multi-pass membrane protein</topology>
    </subcellularLocation>
</comment>
<reference evidence="9 10" key="1">
    <citation type="submission" date="2019-03" db="EMBL/GenBank/DDBJ databases">
        <authorList>
            <person name="Kim M.K.M."/>
        </authorList>
    </citation>
    <scope>NUCLEOTIDE SEQUENCE [LARGE SCALE GENOMIC DNA]</scope>
    <source>
        <strain evidence="9 10">18JY21-1</strain>
    </source>
</reference>